<protein>
    <submittedName>
        <fullName evidence="2">Uncharacterized protein</fullName>
    </submittedName>
</protein>
<dbReference type="AlphaFoldDB" id="A0A4C1WJ83"/>
<accession>A0A4C1WJ83</accession>
<gene>
    <name evidence="2" type="ORF">EVAR_97219_1</name>
</gene>
<reference evidence="2 3" key="1">
    <citation type="journal article" date="2019" name="Commun. Biol.">
        <title>The bagworm genome reveals a unique fibroin gene that provides high tensile strength.</title>
        <authorList>
            <person name="Kono N."/>
            <person name="Nakamura H."/>
            <person name="Ohtoshi R."/>
            <person name="Tomita M."/>
            <person name="Numata K."/>
            <person name="Arakawa K."/>
        </authorList>
    </citation>
    <scope>NUCLEOTIDE SEQUENCE [LARGE SCALE GENOMIC DNA]</scope>
</reference>
<proteinExistence type="predicted"/>
<dbReference type="EMBL" id="BGZK01000560">
    <property type="protein sequence ID" value="GBP50217.1"/>
    <property type="molecule type" value="Genomic_DNA"/>
</dbReference>
<dbReference type="Proteomes" id="UP000299102">
    <property type="component" value="Unassembled WGS sequence"/>
</dbReference>
<keyword evidence="3" id="KW-1185">Reference proteome</keyword>
<evidence type="ECO:0000313" key="3">
    <source>
        <dbReference type="Proteomes" id="UP000299102"/>
    </source>
</evidence>
<feature type="region of interest" description="Disordered" evidence="1">
    <location>
        <begin position="77"/>
        <end position="123"/>
    </location>
</feature>
<comment type="caution">
    <text evidence="2">The sequence shown here is derived from an EMBL/GenBank/DDBJ whole genome shotgun (WGS) entry which is preliminary data.</text>
</comment>
<evidence type="ECO:0000256" key="1">
    <source>
        <dbReference type="SAM" id="MobiDB-lite"/>
    </source>
</evidence>
<sequence length="151" mass="16949">MRQIEQNFFVQQNKHRGTPYRYASNVWRNIYEVAYDAYEPLCVCSGLIHGILINPHAVVTVRAVGRDRNAKSNFCRNPEFVPEHRPLSPGTGPNVAHSVYRAESAERPEPAASGPPPNGLSPLPGKALCSRRIELHSHRHLENIYNENASV</sequence>
<name>A0A4C1WJ83_EUMVA</name>
<evidence type="ECO:0000313" key="2">
    <source>
        <dbReference type="EMBL" id="GBP50217.1"/>
    </source>
</evidence>
<organism evidence="2 3">
    <name type="scientific">Eumeta variegata</name>
    <name type="common">Bagworm moth</name>
    <name type="synonym">Eumeta japonica</name>
    <dbReference type="NCBI Taxonomy" id="151549"/>
    <lineage>
        <taxon>Eukaryota</taxon>
        <taxon>Metazoa</taxon>
        <taxon>Ecdysozoa</taxon>
        <taxon>Arthropoda</taxon>
        <taxon>Hexapoda</taxon>
        <taxon>Insecta</taxon>
        <taxon>Pterygota</taxon>
        <taxon>Neoptera</taxon>
        <taxon>Endopterygota</taxon>
        <taxon>Lepidoptera</taxon>
        <taxon>Glossata</taxon>
        <taxon>Ditrysia</taxon>
        <taxon>Tineoidea</taxon>
        <taxon>Psychidae</taxon>
        <taxon>Oiketicinae</taxon>
        <taxon>Eumeta</taxon>
    </lineage>
</organism>